<dbReference type="GO" id="GO:0008270">
    <property type="term" value="F:zinc ion binding"/>
    <property type="evidence" value="ECO:0007669"/>
    <property type="project" value="UniProtKB-UniRule"/>
</dbReference>
<dbReference type="FunFam" id="3.30.930.10:FF:000004">
    <property type="entry name" value="Alanine--tRNA ligase"/>
    <property type="match status" value="1"/>
</dbReference>
<evidence type="ECO:0000313" key="16">
    <source>
        <dbReference type="EMBL" id="SDX51898.1"/>
    </source>
</evidence>
<dbReference type="RefSeq" id="WP_090243277.1">
    <property type="nucleotide sequence ID" value="NZ_FNOU01000003.1"/>
</dbReference>
<dbReference type="PRINTS" id="PR00980">
    <property type="entry name" value="TRNASYNTHALA"/>
</dbReference>
<dbReference type="CDD" id="cd00673">
    <property type="entry name" value="AlaRS_core"/>
    <property type="match status" value="1"/>
</dbReference>
<dbReference type="InterPro" id="IPR012947">
    <property type="entry name" value="tRNA_SAD"/>
</dbReference>
<protein>
    <recommendedName>
        <fullName evidence="14">Alanine--tRNA ligase</fullName>
        <ecNumber evidence="14">6.1.1.7</ecNumber>
    </recommendedName>
    <alternativeName>
        <fullName evidence="14">Alanyl-tRNA synthetase</fullName>
        <shortName evidence="14">AlaRS</shortName>
    </alternativeName>
</protein>
<dbReference type="GO" id="GO:0004813">
    <property type="term" value="F:alanine-tRNA ligase activity"/>
    <property type="evidence" value="ECO:0007669"/>
    <property type="project" value="UniProtKB-UniRule"/>
</dbReference>
<evidence type="ECO:0000256" key="1">
    <source>
        <dbReference type="ARBA" id="ARBA00004496"/>
    </source>
</evidence>
<dbReference type="NCBIfam" id="TIGR00344">
    <property type="entry name" value="alaS"/>
    <property type="match status" value="1"/>
</dbReference>
<dbReference type="Gene3D" id="3.30.54.20">
    <property type="match status" value="1"/>
</dbReference>
<dbReference type="InterPro" id="IPR050058">
    <property type="entry name" value="Ala-tRNA_ligase"/>
</dbReference>
<evidence type="ECO:0000256" key="4">
    <source>
        <dbReference type="ARBA" id="ARBA00022598"/>
    </source>
</evidence>
<reference evidence="17" key="1">
    <citation type="submission" date="2016-10" db="EMBL/GenBank/DDBJ databases">
        <authorList>
            <person name="Varghese N."/>
            <person name="Submissions S."/>
        </authorList>
    </citation>
    <scope>NUCLEOTIDE SEQUENCE [LARGE SCALE GENOMIC DNA]</scope>
    <source>
        <strain evidence="17">VPI 5359</strain>
    </source>
</reference>
<dbReference type="InterPro" id="IPR018165">
    <property type="entry name" value="Ala-tRNA-synth_IIc_core"/>
</dbReference>
<dbReference type="GO" id="GO:0016740">
    <property type="term" value="F:transferase activity"/>
    <property type="evidence" value="ECO:0007669"/>
    <property type="project" value="UniProtKB-ARBA"/>
</dbReference>
<dbReference type="SUPFAM" id="SSF55681">
    <property type="entry name" value="Class II aaRS and biotin synthetases"/>
    <property type="match status" value="1"/>
</dbReference>
<comment type="similarity">
    <text evidence="2 14">Belongs to the class-II aminoacyl-tRNA synthetase family.</text>
</comment>
<dbReference type="Pfam" id="PF02272">
    <property type="entry name" value="DHHA1"/>
    <property type="match status" value="1"/>
</dbReference>
<dbReference type="PROSITE" id="PS50860">
    <property type="entry name" value="AA_TRNA_LIGASE_II_ALA"/>
    <property type="match status" value="1"/>
</dbReference>
<evidence type="ECO:0000259" key="15">
    <source>
        <dbReference type="PROSITE" id="PS50860"/>
    </source>
</evidence>
<dbReference type="SMART" id="SM00863">
    <property type="entry name" value="tRNA_SAD"/>
    <property type="match status" value="1"/>
</dbReference>
<evidence type="ECO:0000256" key="11">
    <source>
        <dbReference type="ARBA" id="ARBA00023146"/>
    </source>
</evidence>
<comment type="function">
    <text evidence="12 14">Catalyzes the attachment of alanine to tRNA(Ala) in a two-step reaction: alanine is first activated by ATP to form Ala-AMP and then transferred to the acceptor end of tRNA(Ala). Also edits incorrectly charged Ser-tRNA(Ala) and Gly-tRNA(Ala) via its editing domain.</text>
</comment>
<proteinExistence type="inferred from homology"/>
<keyword evidence="4 14" id="KW-0436">Ligase</keyword>
<dbReference type="FunFam" id="3.30.980.10:FF:000004">
    <property type="entry name" value="Alanine--tRNA ligase, cytoplasmic"/>
    <property type="match status" value="1"/>
</dbReference>
<comment type="catalytic activity">
    <reaction evidence="13 14">
        <text>tRNA(Ala) + L-alanine + ATP = L-alanyl-tRNA(Ala) + AMP + diphosphate</text>
        <dbReference type="Rhea" id="RHEA:12540"/>
        <dbReference type="Rhea" id="RHEA-COMP:9657"/>
        <dbReference type="Rhea" id="RHEA-COMP:9923"/>
        <dbReference type="ChEBI" id="CHEBI:30616"/>
        <dbReference type="ChEBI" id="CHEBI:33019"/>
        <dbReference type="ChEBI" id="CHEBI:57972"/>
        <dbReference type="ChEBI" id="CHEBI:78442"/>
        <dbReference type="ChEBI" id="CHEBI:78497"/>
        <dbReference type="ChEBI" id="CHEBI:456215"/>
        <dbReference type="EC" id="6.1.1.7"/>
    </reaction>
</comment>
<dbReference type="Proteomes" id="UP000199652">
    <property type="component" value="Unassembled WGS sequence"/>
</dbReference>
<keyword evidence="5 14" id="KW-0479">Metal-binding</keyword>
<dbReference type="STRING" id="1528.SAMN04488579_10351"/>
<comment type="domain">
    <text evidence="14">Consists of three domains; the N-terminal catalytic domain, the editing domain and the C-terminal C-Ala domain. The editing domain removes incorrectly charged amino acids, while the C-Ala domain, along with tRNA(Ala), serves as a bridge to cooperatively bring together the editing and aminoacylation centers thus stimulating deacylation of misacylated tRNAs.</text>
</comment>
<dbReference type="Gene3D" id="2.40.30.130">
    <property type="match status" value="1"/>
</dbReference>
<evidence type="ECO:0000256" key="7">
    <source>
        <dbReference type="ARBA" id="ARBA00022833"/>
    </source>
</evidence>
<dbReference type="Gene3D" id="6.10.250.550">
    <property type="match status" value="1"/>
</dbReference>
<feature type="binding site" evidence="14">
    <location>
        <position position="669"/>
    </location>
    <ligand>
        <name>Zn(2+)</name>
        <dbReference type="ChEBI" id="CHEBI:29105"/>
    </ligand>
</feature>
<feature type="binding site" evidence="14">
    <location>
        <position position="673"/>
    </location>
    <ligand>
        <name>Zn(2+)</name>
        <dbReference type="ChEBI" id="CHEBI:29105"/>
    </ligand>
</feature>
<feature type="binding site" evidence="14">
    <location>
        <position position="567"/>
    </location>
    <ligand>
        <name>Zn(2+)</name>
        <dbReference type="ChEBI" id="CHEBI:29105"/>
    </ligand>
</feature>
<dbReference type="PANTHER" id="PTHR11777">
    <property type="entry name" value="ALANYL-TRNA SYNTHETASE"/>
    <property type="match status" value="1"/>
</dbReference>
<evidence type="ECO:0000256" key="13">
    <source>
        <dbReference type="ARBA" id="ARBA00048300"/>
    </source>
</evidence>
<dbReference type="EC" id="6.1.1.7" evidence="14"/>
<comment type="subcellular location">
    <subcellularLocation>
        <location evidence="1 14">Cytoplasm</location>
    </subcellularLocation>
</comment>
<dbReference type="GO" id="GO:0005524">
    <property type="term" value="F:ATP binding"/>
    <property type="evidence" value="ECO:0007669"/>
    <property type="project" value="UniProtKB-UniRule"/>
</dbReference>
<dbReference type="Gene3D" id="3.30.930.10">
    <property type="entry name" value="Bira Bifunctional Protein, Domain 2"/>
    <property type="match status" value="1"/>
</dbReference>
<dbReference type="HAMAP" id="MF_00036_B">
    <property type="entry name" value="Ala_tRNA_synth_B"/>
    <property type="match status" value="1"/>
</dbReference>
<dbReference type="InterPro" id="IPR045864">
    <property type="entry name" value="aa-tRNA-synth_II/BPL/LPL"/>
</dbReference>
<dbReference type="GO" id="GO:0002161">
    <property type="term" value="F:aminoacyl-tRNA deacylase activity"/>
    <property type="evidence" value="ECO:0007669"/>
    <property type="project" value="TreeGrafter"/>
</dbReference>
<dbReference type="InterPro" id="IPR003156">
    <property type="entry name" value="DHHA1_dom"/>
</dbReference>
<keyword evidence="11 14" id="KW-0030">Aminoacyl-tRNA synthetase</keyword>
<dbReference type="Pfam" id="PF07973">
    <property type="entry name" value="tRNA_SAD"/>
    <property type="match status" value="1"/>
</dbReference>
<evidence type="ECO:0000256" key="12">
    <source>
        <dbReference type="ARBA" id="ARBA00024779"/>
    </source>
</evidence>
<dbReference type="Gene3D" id="3.10.310.40">
    <property type="match status" value="1"/>
</dbReference>
<dbReference type="EMBL" id="FNOU01000003">
    <property type="protein sequence ID" value="SDX51898.1"/>
    <property type="molecule type" value="Genomic_DNA"/>
</dbReference>
<gene>
    <name evidence="14" type="primary">alaS</name>
    <name evidence="16" type="ORF">SAMN04488579_10351</name>
</gene>
<dbReference type="FunFam" id="2.40.30.130:FF:000001">
    <property type="entry name" value="Alanine--tRNA ligase"/>
    <property type="match status" value="1"/>
</dbReference>
<keyword evidence="9 14" id="KW-0694">RNA-binding</keyword>
<keyword evidence="6 14" id="KW-0547">Nucleotide-binding</keyword>
<evidence type="ECO:0000256" key="14">
    <source>
        <dbReference type="HAMAP-Rule" id="MF_00036"/>
    </source>
</evidence>
<dbReference type="FunFam" id="3.10.310.40:FF:000001">
    <property type="entry name" value="Alanine--tRNA ligase"/>
    <property type="match status" value="1"/>
</dbReference>
<dbReference type="Pfam" id="PF01411">
    <property type="entry name" value="tRNA-synt_2c"/>
    <property type="match status" value="1"/>
</dbReference>
<evidence type="ECO:0000256" key="6">
    <source>
        <dbReference type="ARBA" id="ARBA00022741"/>
    </source>
</evidence>
<feature type="binding site" evidence="14">
    <location>
        <position position="571"/>
    </location>
    <ligand>
        <name>Zn(2+)</name>
        <dbReference type="ChEBI" id="CHEBI:29105"/>
    </ligand>
</feature>
<dbReference type="SUPFAM" id="SSF101353">
    <property type="entry name" value="Putative anticodon-binding domain of alanyl-tRNA synthetase (AlaRS)"/>
    <property type="match status" value="1"/>
</dbReference>
<keyword evidence="3 14" id="KW-0820">tRNA-binding</keyword>
<dbReference type="AlphaFoldDB" id="A0A1H3CDB1"/>
<evidence type="ECO:0000256" key="9">
    <source>
        <dbReference type="ARBA" id="ARBA00022884"/>
    </source>
</evidence>
<dbReference type="PANTHER" id="PTHR11777:SF9">
    <property type="entry name" value="ALANINE--TRNA LIGASE, CYTOPLASMIC"/>
    <property type="match status" value="1"/>
</dbReference>
<dbReference type="Gene3D" id="3.30.980.10">
    <property type="entry name" value="Threonyl-trna Synthetase, Chain A, domain 2"/>
    <property type="match status" value="1"/>
</dbReference>
<keyword evidence="8 14" id="KW-0067">ATP-binding</keyword>
<dbReference type="InterPro" id="IPR002318">
    <property type="entry name" value="Ala-tRNA-lgiase_IIc"/>
</dbReference>
<dbReference type="InterPro" id="IPR023033">
    <property type="entry name" value="Ala_tRNA_ligase_euk/bac"/>
</dbReference>
<dbReference type="OrthoDB" id="9803884at2"/>
<keyword evidence="14" id="KW-0963">Cytoplasm</keyword>
<accession>A0A1H3CDB1</accession>
<keyword evidence="7 14" id="KW-0862">Zinc</keyword>
<dbReference type="GO" id="GO:0140096">
    <property type="term" value="F:catalytic activity, acting on a protein"/>
    <property type="evidence" value="ECO:0007669"/>
    <property type="project" value="UniProtKB-ARBA"/>
</dbReference>
<comment type="cofactor">
    <cofactor evidence="14">
        <name>Zn(2+)</name>
        <dbReference type="ChEBI" id="CHEBI:29105"/>
    </cofactor>
    <text evidence="14">Binds 1 zinc ion per subunit.</text>
</comment>
<evidence type="ECO:0000313" key="17">
    <source>
        <dbReference type="Proteomes" id="UP000199652"/>
    </source>
</evidence>
<feature type="domain" description="Alanyl-transfer RNA synthetases family profile" evidence="15">
    <location>
        <begin position="4"/>
        <end position="712"/>
    </location>
</feature>
<dbReference type="InterPro" id="IPR018162">
    <property type="entry name" value="Ala-tRNA-ligase_IIc_anticod-bd"/>
</dbReference>
<dbReference type="GO" id="GO:0000049">
    <property type="term" value="F:tRNA binding"/>
    <property type="evidence" value="ECO:0007669"/>
    <property type="project" value="UniProtKB-KW"/>
</dbReference>
<dbReference type="GO" id="GO:0005829">
    <property type="term" value="C:cytosol"/>
    <property type="evidence" value="ECO:0007669"/>
    <property type="project" value="TreeGrafter"/>
</dbReference>
<evidence type="ECO:0000256" key="8">
    <source>
        <dbReference type="ARBA" id="ARBA00022840"/>
    </source>
</evidence>
<dbReference type="SUPFAM" id="SSF50447">
    <property type="entry name" value="Translation proteins"/>
    <property type="match status" value="1"/>
</dbReference>
<sequence>MKPLGLNEVREQFLAFFESKGHLRLKSFPLVPINDKSLLLINSGMAPMKAYFTGDEIPPRKRVTTCQKCIRTPDIDNVGKTARHGTFFEMLGNFSFGDYFKKEVIPWAWEFCTDVMDMDPEKLYVTVYLDDDEAHDLWHDVVGVPESHIYRLGKEDNFWEHGTGPCGPCSEIFYDRGEKYGCDSPNCGPGCDCDRYVEFWNLVFTQFDRDENDNYTPLANPNIDTGMGLERLATIMQGVDNIFEVDTIGHVLNYICQKAGVKYGAKYDDDVSIRVITDHVRSVTFMIADGVMPSNEGRGYVLRRLLRRAARHGKLLGIEGLFLYDVAKEVARVSGGAYPELNEKLDYIQKIIKIEEERFKETIDQGLNLLEMELDEIIAQEEAVFPGRGAFKLYDTYGFPFDLTKEIVEERGLTVSIEEFQEAMEEQRARARKAREESDTAVWSDDPFNPLGADALVNFVGYDQLETQGRILGLIRDEDLRDNVTAGDEVLVLLDQTSFYAESGGQVGDKGLILGEDGAVIEVTDCKKGSLNRHIHYGKVLSGTFTVGQVVTTKVDKDLRAATQRNHTSTHLVQKALKMVLGDHVEQAGSFVSPTRMRFDFNHFQPMTAEEKRQVEEIVNKEILEAQDVSIFETNIDDARSMGAMALFGEKYGETVRVVKVGDFSIELCGGCHITNSAQVGMFKILSETGVAAGIRRIEAATGMNALHVVEQMDDTLTEVADALKTAPDSLLERVQEIHEQNRHKEKVIAELKQKFAGNLIADIHQQVAIICGVQTTIAEVDGMDMDELRNISDMLKDRMGSGIVLLGTKTDDKVNFIATATKDIVKRGFHAGKLIKSVASIAGGGGGGRPDMAQAGGKKPEMLSEALEKAKELIGEQLN</sequence>
<keyword evidence="10 14" id="KW-0648">Protein biosynthesis</keyword>
<dbReference type="InterPro" id="IPR018163">
    <property type="entry name" value="Thr/Ala-tRNA-synth_IIc_edit"/>
</dbReference>
<keyword evidence="17" id="KW-1185">Reference proteome</keyword>
<dbReference type="InterPro" id="IPR009000">
    <property type="entry name" value="Transl_B-barrel_sf"/>
</dbReference>
<name>A0A1H3CDB1_EUBBA</name>
<dbReference type="FunFam" id="3.30.54.20:FF:000001">
    <property type="entry name" value="Alanine--tRNA ligase"/>
    <property type="match status" value="1"/>
</dbReference>
<dbReference type="InterPro" id="IPR018164">
    <property type="entry name" value="Ala-tRNA-synth_IIc_N"/>
</dbReference>
<dbReference type="GO" id="GO:0006419">
    <property type="term" value="P:alanyl-tRNA aminoacylation"/>
    <property type="evidence" value="ECO:0007669"/>
    <property type="project" value="UniProtKB-UniRule"/>
</dbReference>
<dbReference type="SUPFAM" id="SSF55186">
    <property type="entry name" value="ThrRS/AlaRS common domain"/>
    <property type="match status" value="1"/>
</dbReference>
<evidence type="ECO:0000256" key="2">
    <source>
        <dbReference type="ARBA" id="ARBA00008226"/>
    </source>
</evidence>
<evidence type="ECO:0000256" key="3">
    <source>
        <dbReference type="ARBA" id="ARBA00022555"/>
    </source>
</evidence>
<evidence type="ECO:0000256" key="5">
    <source>
        <dbReference type="ARBA" id="ARBA00022723"/>
    </source>
</evidence>
<organism evidence="16 17">
    <name type="scientific">Eubacterium barkeri</name>
    <name type="common">Clostridium barkeri</name>
    <dbReference type="NCBI Taxonomy" id="1528"/>
    <lineage>
        <taxon>Bacteria</taxon>
        <taxon>Bacillati</taxon>
        <taxon>Bacillota</taxon>
        <taxon>Clostridia</taxon>
        <taxon>Eubacteriales</taxon>
        <taxon>Eubacteriaceae</taxon>
        <taxon>Eubacterium</taxon>
    </lineage>
</organism>
<evidence type="ECO:0000256" key="10">
    <source>
        <dbReference type="ARBA" id="ARBA00022917"/>
    </source>
</evidence>